<evidence type="ECO:0000313" key="2">
    <source>
        <dbReference type="Proteomes" id="UP000479710"/>
    </source>
</evidence>
<protein>
    <recommendedName>
        <fullName evidence="3">Retrotransposon Copia-like N-terminal domain-containing protein</fullName>
    </recommendedName>
</protein>
<dbReference type="PANTHER" id="PTHR47481">
    <property type="match status" value="1"/>
</dbReference>
<dbReference type="PANTHER" id="PTHR47481:SF41">
    <property type="entry name" value="COPIA-LIKE POLYPROTEIN_RETROTRANSPOSON"/>
    <property type="match status" value="1"/>
</dbReference>
<keyword evidence="2" id="KW-1185">Reference proteome</keyword>
<accession>A0A6G1E5V0</accession>
<dbReference type="AlphaFoldDB" id="A0A6G1E5V0"/>
<reference evidence="1 2" key="1">
    <citation type="submission" date="2019-11" db="EMBL/GenBank/DDBJ databases">
        <title>Whole genome sequence of Oryza granulata.</title>
        <authorList>
            <person name="Li W."/>
        </authorList>
    </citation>
    <scope>NUCLEOTIDE SEQUENCE [LARGE SCALE GENOMIC DNA]</scope>
    <source>
        <strain evidence="2">cv. Menghai</strain>
        <tissue evidence="1">Leaf</tissue>
    </source>
</reference>
<evidence type="ECO:0000313" key="1">
    <source>
        <dbReference type="EMBL" id="KAF0919804.1"/>
    </source>
</evidence>
<organism evidence="1 2">
    <name type="scientific">Oryza meyeriana var. granulata</name>
    <dbReference type="NCBI Taxonomy" id="110450"/>
    <lineage>
        <taxon>Eukaryota</taxon>
        <taxon>Viridiplantae</taxon>
        <taxon>Streptophyta</taxon>
        <taxon>Embryophyta</taxon>
        <taxon>Tracheophyta</taxon>
        <taxon>Spermatophyta</taxon>
        <taxon>Magnoliopsida</taxon>
        <taxon>Liliopsida</taxon>
        <taxon>Poales</taxon>
        <taxon>Poaceae</taxon>
        <taxon>BOP clade</taxon>
        <taxon>Oryzoideae</taxon>
        <taxon>Oryzeae</taxon>
        <taxon>Oryzinae</taxon>
        <taxon>Oryza</taxon>
        <taxon>Oryza meyeriana</taxon>
    </lineage>
</organism>
<dbReference type="EMBL" id="SPHZ02000005">
    <property type="protein sequence ID" value="KAF0919804.1"/>
    <property type="molecule type" value="Genomic_DNA"/>
</dbReference>
<comment type="caution">
    <text evidence="1">The sequence shown here is derived from an EMBL/GenBank/DDBJ whole genome shotgun (WGS) entry which is preliminary data.</text>
</comment>
<gene>
    <name evidence="1" type="ORF">E2562_031665</name>
</gene>
<dbReference type="Proteomes" id="UP000479710">
    <property type="component" value="Unassembled WGS sequence"/>
</dbReference>
<evidence type="ECO:0008006" key="3">
    <source>
        <dbReference type="Google" id="ProtNLM"/>
    </source>
</evidence>
<dbReference type="OrthoDB" id="681077at2759"/>
<proteinExistence type="predicted"/>
<name>A0A6G1E5V0_9ORYZ</name>
<sequence>MVSSPASSSTTTPFGAPEPQVISTATTQLINIKSHVPVVLDLDSPNYTSWSTFFDIAFRKFGLVDHINGTVDSQLKHGDVDWLQIDVCIVSWLYSTICPDLLNTIIKPRDDAYDV</sequence>